<dbReference type="Proteomes" id="UP000288012">
    <property type="component" value="Unassembled WGS sequence"/>
</dbReference>
<dbReference type="EC" id="2.3.2.6" evidence="10 15"/>
<dbReference type="FunFam" id="3.30.70.3550:FF:000001">
    <property type="entry name" value="Leucyl/phenylalanyl-tRNA--protein transferase"/>
    <property type="match status" value="1"/>
</dbReference>
<dbReference type="OrthoDB" id="9790282at2"/>
<evidence type="ECO:0000256" key="10">
    <source>
        <dbReference type="ARBA" id="ARBA00066767"/>
    </source>
</evidence>
<comment type="function">
    <text evidence="8 15">Functions in the N-end rule pathway of protein degradation where it conjugates Leu, Phe and, less efficiently, Met from aminoacyl-tRNAs to the N-termini of proteins containing an N-terminal arginine or lysine.</text>
</comment>
<dbReference type="RefSeq" id="WP_126953031.1">
    <property type="nucleotide sequence ID" value="NZ_RZGR01000009.1"/>
</dbReference>
<evidence type="ECO:0000256" key="6">
    <source>
        <dbReference type="ARBA" id="ARBA00050652"/>
    </source>
</evidence>
<protein>
    <recommendedName>
        <fullName evidence="11 15">Leucyl/phenylalanyl-tRNA--protein transferase</fullName>
        <ecNumber evidence="10 15">2.3.2.6</ecNumber>
    </recommendedName>
    <alternativeName>
        <fullName evidence="12 15">L/F-transferase</fullName>
    </alternativeName>
    <alternativeName>
        <fullName evidence="13 15">Leucyltransferase</fullName>
    </alternativeName>
    <alternativeName>
        <fullName evidence="14 15">Phenyalanyltransferase</fullName>
    </alternativeName>
</protein>
<accession>A0A433JKE7</accession>
<dbReference type="InterPro" id="IPR004616">
    <property type="entry name" value="Leu/Phe-tRNA_Trfase"/>
</dbReference>
<dbReference type="InterPro" id="IPR042221">
    <property type="entry name" value="Leu/Phe-tRNA_Trfase_N"/>
</dbReference>
<reference evidence="16 17" key="1">
    <citation type="submission" date="2018-12" db="EMBL/GenBank/DDBJ databases">
        <title>Legionella sp,whole genome shotgun sequence.</title>
        <authorList>
            <person name="Wu H."/>
        </authorList>
    </citation>
    <scope>NUCLEOTIDE SEQUENCE [LARGE SCALE GENOMIC DNA]</scope>
    <source>
        <strain evidence="17">km714</strain>
    </source>
</reference>
<comment type="catalytic activity">
    <reaction evidence="6 15">
        <text>N-terminal L-arginyl-[protein] + L-leucyl-tRNA(Leu) = N-terminal L-leucyl-L-arginyl-[protein] + tRNA(Leu) + H(+)</text>
        <dbReference type="Rhea" id="RHEA:50416"/>
        <dbReference type="Rhea" id="RHEA-COMP:9613"/>
        <dbReference type="Rhea" id="RHEA-COMP:9622"/>
        <dbReference type="Rhea" id="RHEA-COMP:12672"/>
        <dbReference type="Rhea" id="RHEA-COMP:12673"/>
        <dbReference type="ChEBI" id="CHEBI:15378"/>
        <dbReference type="ChEBI" id="CHEBI:64719"/>
        <dbReference type="ChEBI" id="CHEBI:78442"/>
        <dbReference type="ChEBI" id="CHEBI:78494"/>
        <dbReference type="ChEBI" id="CHEBI:133044"/>
        <dbReference type="EC" id="2.3.2.6"/>
    </reaction>
</comment>
<evidence type="ECO:0000256" key="4">
    <source>
        <dbReference type="ARBA" id="ARBA00023315"/>
    </source>
</evidence>
<gene>
    <name evidence="15" type="primary">aat</name>
    <name evidence="16" type="ORF">EKM59_04430</name>
</gene>
<evidence type="ECO:0000256" key="8">
    <source>
        <dbReference type="ARBA" id="ARBA00054043"/>
    </source>
</evidence>
<evidence type="ECO:0000256" key="7">
    <source>
        <dbReference type="ARBA" id="ARBA00051538"/>
    </source>
</evidence>
<dbReference type="AlphaFoldDB" id="A0A433JKE7"/>
<evidence type="ECO:0000256" key="5">
    <source>
        <dbReference type="ARBA" id="ARBA00050607"/>
    </source>
</evidence>
<evidence type="ECO:0000256" key="13">
    <source>
        <dbReference type="ARBA" id="ARBA00077165"/>
    </source>
</evidence>
<evidence type="ECO:0000256" key="12">
    <source>
        <dbReference type="ARBA" id="ARBA00077136"/>
    </source>
</evidence>
<dbReference type="HAMAP" id="MF_00688">
    <property type="entry name" value="Leu_Phe_trans"/>
    <property type="match status" value="1"/>
</dbReference>
<dbReference type="InterPro" id="IPR042203">
    <property type="entry name" value="Leu/Phe-tRNA_Trfase_C"/>
</dbReference>
<dbReference type="GO" id="GO:0030163">
    <property type="term" value="P:protein catabolic process"/>
    <property type="evidence" value="ECO:0007669"/>
    <property type="project" value="UniProtKB-UniRule"/>
</dbReference>
<dbReference type="PANTHER" id="PTHR30098">
    <property type="entry name" value="LEUCYL/PHENYLALANYL-TRNA--PROTEIN TRANSFERASE"/>
    <property type="match status" value="1"/>
</dbReference>
<evidence type="ECO:0000256" key="15">
    <source>
        <dbReference type="HAMAP-Rule" id="MF_00688"/>
    </source>
</evidence>
<dbReference type="GO" id="GO:0008914">
    <property type="term" value="F:leucyl-tRNA--protein transferase activity"/>
    <property type="evidence" value="ECO:0007669"/>
    <property type="project" value="UniProtKB-UniRule"/>
</dbReference>
<dbReference type="EMBL" id="RZGR01000009">
    <property type="protein sequence ID" value="RUQ89049.1"/>
    <property type="molecule type" value="Genomic_DNA"/>
</dbReference>
<comment type="catalytic activity">
    <reaction evidence="7 15">
        <text>N-terminal L-lysyl-[protein] + L-leucyl-tRNA(Leu) = N-terminal L-leucyl-L-lysyl-[protein] + tRNA(Leu) + H(+)</text>
        <dbReference type="Rhea" id="RHEA:12340"/>
        <dbReference type="Rhea" id="RHEA-COMP:9613"/>
        <dbReference type="Rhea" id="RHEA-COMP:9622"/>
        <dbReference type="Rhea" id="RHEA-COMP:12670"/>
        <dbReference type="Rhea" id="RHEA-COMP:12671"/>
        <dbReference type="ChEBI" id="CHEBI:15378"/>
        <dbReference type="ChEBI" id="CHEBI:65249"/>
        <dbReference type="ChEBI" id="CHEBI:78442"/>
        <dbReference type="ChEBI" id="CHEBI:78494"/>
        <dbReference type="ChEBI" id="CHEBI:133043"/>
        <dbReference type="EC" id="2.3.2.6"/>
    </reaction>
</comment>
<keyword evidence="17" id="KW-1185">Reference proteome</keyword>
<evidence type="ECO:0000256" key="11">
    <source>
        <dbReference type="ARBA" id="ARBA00074372"/>
    </source>
</evidence>
<evidence type="ECO:0000256" key="2">
    <source>
        <dbReference type="ARBA" id="ARBA00022490"/>
    </source>
</evidence>
<organism evidence="16 17">
    <name type="scientific">Legionella septentrionalis</name>
    <dbReference type="NCBI Taxonomy" id="2498109"/>
    <lineage>
        <taxon>Bacteria</taxon>
        <taxon>Pseudomonadati</taxon>
        <taxon>Pseudomonadota</taxon>
        <taxon>Gammaproteobacteria</taxon>
        <taxon>Legionellales</taxon>
        <taxon>Legionellaceae</taxon>
        <taxon>Legionella</taxon>
    </lineage>
</organism>
<sequence>MLTADDYSFPNPETADAEGLVAIGGDLSPKRILEAYRHGIFPWFNPGDPILWWSPDPRLILKPHAFKLTRSLKKTLNKPFRFTIDTAFSDVIRACASTGKRLNRSWITAEMIAAYTKLYEMGFAHSFEVWLDGKLVGGLYGISLGRIFFGESMFHDVRDASKLALYFLCQTLQELKFEIIDCQLPTAHLQSLGAETICRHEFLQWLQKILYS</sequence>
<evidence type="ECO:0000256" key="1">
    <source>
        <dbReference type="ARBA" id="ARBA00004496"/>
    </source>
</evidence>
<evidence type="ECO:0000313" key="17">
    <source>
        <dbReference type="Proteomes" id="UP000288012"/>
    </source>
</evidence>
<comment type="caution">
    <text evidence="16">The sequence shown here is derived from an EMBL/GenBank/DDBJ whole genome shotgun (WGS) entry which is preliminary data.</text>
</comment>
<comment type="subcellular location">
    <subcellularLocation>
        <location evidence="1 15">Cytoplasm</location>
    </subcellularLocation>
</comment>
<proteinExistence type="inferred from homology"/>
<dbReference type="Pfam" id="PF03588">
    <property type="entry name" value="Leu_Phe_trans"/>
    <property type="match status" value="1"/>
</dbReference>
<comment type="catalytic activity">
    <reaction evidence="5 15">
        <text>L-phenylalanyl-tRNA(Phe) + an N-terminal L-alpha-aminoacyl-[protein] = an N-terminal L-phenylalanyl-L-alpha-aminoacyl-[protein] + tRNA(Phe)</text>
        <dbReference type="Rhea" id="RHEA:43632"/>
        <dbReference type="Rhea" id="RHEA-COMP:9668"/>
        <dbReference type="Rhea" id="RHEA-COMP:9699"/>
        <dbReference type="Rhea" id="RHEA-COMP:10636"/>
        <dbReference type="Rhea" id="RHEA-COMP:10637"/>
        <dbReference type="ChEBI" id="CHEBI:78442"/>
        <dbReference type="ChEBI" id="CHEBI:78531"/>
        <dbReference type="ChEBI" id="CHEBI:78597"/>
        <dbReference type="ChEBI" id="CHEBI:83561"/>
        <dbReference type="EC" id="2.3.2.6"/>
    </reaction>
</comment>
<dbReference type="SUPFAM" id="SSF55729">
    <property type="entry name" value="Acyl-CoA N-acyltransferases (Nat)"/>
    <property type="match status" value="1"/>
</dbReference>
<dbReference type="Gene3D" id="3.30.70.3550">
    <property type="entry name" value="Leucyl/phenylalanyl-tRNA-protein transferase, N-terminal domain"/>
    <property type="match status" value="1"/>
</dbReference>
<keyword evidence="3 15" id="KW-0808">Transferase</keyword>
<dbReference type="NCBIfam" id="TIGR00667">
    <property type="entry name" value="aat"/>
    <property type="match status" value="1"/>
</dbReference>
<evidence type="ECO:0000256" key="3">
    <source>
        <dbReference type="ARBA" id="ARBA00022679"/>
    </source>
</evidence>
<dbReference type="InterPro" id="IPR016181">
    <property type="entry name" value="Acyl_CoA_acyltransferase"/>
</dbReference>
<evidence type="ECO:0000256" key="14">
    <source>
        <dbReference type="ARBA" id="ARBA00083640"/>
    </source>
</evidence>
<keyword evidence="2 15" id="KW-0963">Cytoplasm</keyword>
<comment type="similarity">
    <text evidence="9 15">Belongs to the L/F-transferase family.</text>
</comment>
<evidence type="ECO:0000256" key="9">
    <source>
        <dbReference type="ARBA" id="ARBA00061535"/>
    </source>
</evidence>
<name>A0A433JKE7_9GAMM</name>
<dbReference type="GO" id="GO:0005737">
    <property type="term" value="C:cytoplasm"/>
    <property type="evidence" value="ECO:0007669"/>
    <property type="project" value="UniProtKB-SubCell"/>
</dbReference>
<dbReference type="PANTHER" id="PTHR30098:SF2">
    <property type="entry name" value="LEUCYL_PHENYLALANYL-TRNA--PROTEIN TRANSFERASE"/>
    <property type="match status" value="1"/>
</dbReference>
<evidence type="ECO:0000313" key="16">
    <source>
        <dbReference type="EMBL" id="RUQ89049.1"/>
    </source>
</evidence>
<dbReference type="Gene3D" id="3.40.630.70">
    <property type="entry name" value="Leucyl/phenylalanyl-tRNA-protein transferase, C-terminal domain"/>
    <property type="match status" value="1"/>
</dbReference>
<keyword evidence="4 15" id="KW-0012">Acyltransferase</keyword>